<evidence type="ECO:0000256" key="2">
    <source>
        <dbReference type="ARBA" id="ARBA00009904"/>
    </source>
</evidence>
<protein>
    <submittedName>
        <fullName evidence="10">V-type ATP synthase subunit I</fullName>
    </submittedName>
</protein>
<keyword evidence="7 9" id="KW-0472">Membrane</keyword>
<evidence type="ECO:0000256" key="6">
    <source>
        <dbReference type="ARBA" id="ARBA00023065"/>
    </source>
</evidence>
<comment type="similarity">
    <text evidence="2">Belongs to the V-ATPase 116 kDa subunit family.</text>
</comment>
<name>A0A1E3XAJ8_9BACT</name>
<dbReference type="Pfam" id="PF01496">
    <property type="entry name" value="V_ATPase_I"/>
    <property type="match status" value="1"/>
</dbReference>
<feature type="transmembrane region" description="Helical" evidence="9">
    <location>
        <begin position="496"/>
        <end position="521"/>
    </location>
</feature>
<evidence type="ECO:0000313" key="10">
    <source>
        <dbReference type="EMBL" id="ODS31994.1"/>
    </source>
</evidence>
<comment type="subcellular location">
    <subcellularLocation>
        <location evidence="1">Membrane</location>
        <topology evidence="1">Multi-pass membrane protein</topology>
    </subcellularLocation>
</comment>
<dbReference type="PANTHER" id="PTHR11629">
    <property type="entry name" value="VACUOLAR PROTON ATPASES"/>
    <property type="match status" value="1"/>
</dbReference>
<evidence type="ECO:0000313" key="11">
    <source>
        <dbReference type="Proteomes" id="UP000094056"/>
    </source>
</evidence>
<keyword evidence="4 9" id="KW-0812">Transmembrane</keyword>
<sequence>MIVRMKKVTIVIKSSWMDEVLGTLGEMGVVHLHPIAPSENNTIVELKEKIQLMEKAIIIIPEKFDKDKSAPFNEGDGFIIAKQLLGFAKEVKRLEEEIKALEIEYEGLKVWGRFDPEEINRLKEAGILIKLFRCHKRELNKIPKQFNVNIISEDKSTLYLAVIPTEEDIDIPLEEIKVPICGMDETESIIKGKREHLRHIQDEISNLCDNALVIKRALEKFREILGYEEAKAGMGREDEISYMVGFCPEHLIESLREMARKKGWAILIEDPLYDDPVPTLLKHSKWTRMFQPVMNFIGVTPGYREFDTNGIFLIFFSIFFAMIIGDGGYGVVFLIATYIVGRYYKNISREKIFLFYLLSITTIIWGAITGLWFGVESISQLPVLKELIIPSLYSYAKENESNIIHLCFLIGALHLSIARIWAAAKLHPSLTAFAETGWVALVWGIYYIVRFLLLNEKLSIIVFFLVGYWVVMLILFGEQREDSFVKGLFRGMTRFLINVVIGIGGLSDIISYIRLFAIGLATREVSLSFNNMAGDIGFRDVKSVIIAIFILIFGHTINILLGAMSVLVHGIRLNLLEFSKHLNIQWSGITYRPFRIQRS</sequence>
<evidence type="ECO:0000256" key="1">
    <source>
        <dbReference type="ARBA" id="ARBA00004141"/>
    </source>
</evidence>
<dbReference type="GO" id="GO:0051117">
    <property type="term" value="F:ATPase binding"/>
    <property type="evidence" value="ECO:0007669"/>
    <property type="project" value="TreeGrafter"/>
</dbReference>
<dbReference type="GO" id="GO:0033179">
    <property type="term" value="C:proton-transporting V-type ATPase, V0 domain"/>
    <property type="evidence" value="ECO:0007669"/>
    <property type="project" value="InterPro"/>
</dbReference>
<accession>A0A1E3XAJ8</accession>
<dbReference type="AlphaFoldDB" id="A0A1E3XAJ8"/>
<reference evidence="10 11" key="1">
    <citation type="submission" date="2016-07" db="EMBL/GenBank/DDBJ databases">
        <title>Draft genome of Scalindua rubra, obtained from a brine-seawater interface in the Red Sea, sheds light on salt adaptation in anammox bacteria.</title>
        <authorList>
            <person name="Speth D.R."/>
            <person name="Lagkouvardos I."/>
            <person name="Wang Y."/>
            <person name="Qian P.-Y."/>
            <person name="Dutilh B.E."/>
            <person name="Jetten M.S."/>
        </authorList>
    </citation>
    <scope>NUCLEOTIDE SEQUENCE [LARGE SCALE GENOMIC DNA]</scope>
    <source>
        <strain evidence="10">BSI-1</strain>
    </source>
</reference>
<proteinExistence type="inferred from homology"/>
<comment type="caution">
    <text evidence="10">The sequence shown here is derived from an EMBL/GenBank/DDBJ whole genome shotgun (WGS) entry which is preliminary data.</text>
</comment>
<feature type="transmembrane region" description="Helical" evidence="9">
    <location>
        <begin position="433"/>
        <end position="452"/>
    </location>
</feature>
<dbReference type="PANTHER" id="PTHR11629:SF63">
    <property type="entry name" value="V-TYPE PROTON ATPASE SUBUNIT A"/>
    <property type="match status" value="1"/>
</dbReference>
<organism evidence="10 11">
    <name type="scientific">Candidatus Scalindua rubra</name>
    <dbReference type="NCBI Taxonomy" id="1872076"/>
    <lineage>
        <taxon>Bacteria</taxon>
        <taxon>Pseudomonadati</taxon>
        <taxon>Planctomycetota</taxon>
        <taxon>Candidatus Brocadiia</taxon>
        <taxon>Candidatus Brocadiales</taxon>
        <taxon>Candidatus Scalinduaceae</taxon>
        <taxon>Candidatus Scalindua</taxon>
    </lineage>
</organism>
<evidence type="ECO:0000256" key="3">
    <source>
        <dbReference type="ARBA" id="ARBA00022448"/>
    </source>
</evidence>
<keyword evidence="5 9" id="KW-1133">Transmembrane helix</keyword>
<evidence type="ECO:0000256" key="5">
    <source>
        <dbReference type="ARBA" id="ARBA00022989"/>
    </source>
</evidence>
<evidence type="ECO:0000256" key="4">
    <source>
        <dbReference type="ARBA" id="ARBA00022692"/>
    </source>
</evidence>
<dbReference type="GO" id="GO:0016471">
    <property type="term" value="C:vacuolar proton-transporting V-type ATPase complex"/>
    <property type="evidence" value="ECO:0007669"/>
    <property type="project" value="TreeGrafter"/>
</dbReference>
<evidence type="ECO:0000256" key="7">
    <source>
        <dbReference type="ARBA" id="ARBA00023136"/>
    </source>
</evidence>
<feature type="transmembrane region" description="Helical" evidence="9">
    <location>
        <begin position="403"/>
        <end position="421"/>
    </location>
</feature>
<dbReference type="GO" id="GO:0046961">
    <property type="term" value="F:proton-transporting ATPase activity, rotational mechanism"/>
    <property type="evidence" value="ECO:0007669"/>
    <property type="project" value="InterPro"/>
</dbReference>
<feature type="coiled-coil region" evidence="8">
    <location>
        <begin position="84"/>
        <end position="111"/>
    </location>
</feature>
<keyword evidence="3" id="KW-0813">Transport</keyword>
<keyword evidence="8" id="KW-0175">Coiled coil</keyword>
<feature type="transmembrane region" description="Helical" evidence="9">
    <location>
        <begin position="311"/>
        <end position="340"/>
    </location>
</feature>
<feature type="transmembrane region" description="Helical" evidence="9">
    <location>
        <begin position="458"/>
        <end position="476"/>
    </location>
</feature>
<dbReference type="PATRIC" id="fig|1872076.5.peg.3412"/>
<evidence type="ECO:0000256" key="9">
    <source>
        <dbReference type="SAM" id="Phobius"/>
    </source>
</evidence>
<evidence type="ECO:0000256" key="8">
    <source>
        <dbReference type="SAM" id="Coils"/>
    </source>
</evidence>
<dbReference type="GO" id="GO:0007035">
    <property type="term" value="P:vacuolar acidification"/>
    <property type="evidence" value="ECO:0007669"/>
    <property type="project" value="TreeGrafter"/>
</dbReference>
<gene>
    <name evidence="10" type="ORF">SCARUB_02882</name>
</gene>
<dbReference type="InterPro" id="IPR002490">
    <property type="entry name" value="V-ATPase_116kDa_su"/>
</dbReference>
<keyword evidence="6" id="KW-0406">Ion transport</keyword>
<dbReference type="Proteomes" id="UP000094056">
    <property type="component" value="Unassembled WGS sequence"/>
</dbReference>
<dbReference type="EMBL" id="MAYW01000083">
    <property type="protein sequence ID" value="ODS31994.1"/>
    <property type="molecule type" value="Genomic_DNA"/>
</dbReference>
<feature type="transmembrane region" description="Helical" evidence="9">
    <location>
        <begin position="352"/>
        <end position="375"/>
    </location>
</feature>
<feature type="transmembrane region" description="Helical" evidence="9">
    <location>
        <begin position="541"/>
        <end position="568"/>
    </location>
</feature>